<comment type="caution">
    <text evidence="2">The sequence shown here is derived from an EMBL/GenBank/DDBJ whole genome shotgun (WGS) entry which is preliminary data.</text>
</comment>
<evidence type="ECO:0000259" key="1">
    <source>
        <dbReference type="Pfam" id="PF00535"/>
    </source>
</evidence>
<dbReference type="RefSeq" id="WP_130022758.1">
    <property type="nucleotide sequence ID" value="NZ_SEWF01000031.1"/>
</dbReference>
<feature type="domain" description="Glycosyltransferase 2-like" evidence="1">
    <location>
        <begin position="10"/>
        <end position="169"/>
    </location>
</feature>
<dbReference type="Proteomes" id="UP000293162">
    <property type="component" value="Unassembled WGS sequence"/>
</dbReference>
<dbReference type="GO" id="GO:0016740">
    <property type="term" value="F:transferase activity"/>
    <property type="evidence" value="ECO:0007669"/>
    <property type="project" value="UniProtKB-KW"/>
</dbReference>
<sequence length="236" mass="26454">MPHHEKKLLVIIPCFNEEVSIANLLTELLSLKLSYKVTIAVVNDCSTDNTLAVIRSFDVVVLNLPVNLGIGGAMQTGYKYAYKNKYDLAIQMDGDGQHPPTQLAKLLAQHEKNQANIVIGSRFISKEGFQSSFLRRSGIAYFHRLNQLFTGNRILDITSGFRLFDKKAISIAANSYPDEYPEPESLVTFAKAGLRIEEIAVVMKERQGGQSSIRTFSSIYYMAKVSIAMFFAYVRK</sequence>
<dbReference type="InterPro" id="IPR001173">
    <property type="entry name" value="Glyco_trans_2-like"/>
</dbReference>
<organism evidence="2 3">
    <name type="scientific">Emticicia agri</name>
    <dbReference type="NCBI Taxonomy" id="2492393"/>
    <lineage>
        <taxon>Bacteria</taxon>
        <taxon>Pseudomonadati</taxon>
        <taxon>Bacteroidota</taxon>
        <taxon>Cytophagia</taxon>
        <taxon>Cytophagales</taxon>
        <taxon>Leadbetterellaceae</taxon>
        <taxon>Emticicia</taxon>
    </lineage>
</organism>
<dbReference type="InterPro" id="IPR050256">
    <property type="entry name" value="Glycosyltransferase_2"/>
</dbReference>
<dbReference type="PANTHER" id="PTHR48090">
    <property type="entry name" value="UNDECAPRENYL-PHOSPHATE 4-DEOXY-4-FORMAMIDO-L-ARABINOSE TRANSFERASE-RELATED"/>
    <property type="match status" value="1"/>
</dbReference>
<reference evidence="2 3" key="1">
    <citation type="submission" date="2019-02" db="EMBL/GenBank/DDBJ databases">
        <title>Bacterial novel species Emticicia sp. 17J42-9 isolated from soil.</title>
        <authorList>
            <person name="Jung H.-Y."/>
        </authorList>
    </citation>
    <scope>NUCLEOTIDE SEQUENCE [LARGE SCALE GENOMIC DNA]</scope>
    <source>
        <strain evidence="2 3">17J42-9</strain>
    </source>
</reference>
<evidence type="ECO:0000313" key="2">
    <source>
        <dbReference type="EMBL" id="RYU94069.1"/>
    </source>
</evidence>
<dbReference type="Gene3D" id="3.90.550.10">
    <property type="entry name" value="Spore Coat Polysaccharide Biosynthesis Protein SpsA, Chain A"/>
    <property type="match status" value="1"/>
</dbReference>
<name>A0A4Q5LWV9_9BACT</name>
<dbReference type="InterPro" id="IPR029044">
    <property type="entry name" value="Nucleotide-diphossugar_trans"/>
</dbReference>
<protein>
    <submittedName>
        <fullName evidence="2">Glycosyltransferase family 2 protein</fullName>
    </submittedName>
</protein>
<dbReference type="CDD" id="cd04179">
    <property type="entry name" value="DPM_DPG-synthase_like"/>
    <property type="match status" value="1"/>
</dbReference>
<accession>A0A4Q5LWV9</accession>
<dbReference type="AlphaFoldDB" id="A0A4Q5LWV9"/>
<dbReference type="EMBL" id="SEWF01000031">
    <property type="protein sequence ID" value="RYU94069.1"/>
    <property type="molecule type" value="Genomic_DNA"/>
</dbReference>
<dbReference type="OrthoDB" id="9810303at2"/>
<keyword evidence="3" id="KW-1185">Reference proteome</keyword>
<dbReference type="SUPFAM" id="SSF53448">
    <property type="entry name" value="Nucleotide-diphospho-sugar transferases"/>
    <property type="match status" value="1"/>
</dbReference>
<dbReference type="Pfam" id="PF00535">
    <property type="entry name" value="Glycos_transf_2"/>
    <property type="match status" value="1"/>
</dbReference>
<gene>
    <name evidence="2" type="ORF">EWM59_18585</name>
</gene>
<proteinExistence type="predicted"/>
<keyword evidence="2" id="KW-0808">Transferase</keyword>
<evidence type="ECO:0000313" key="3">
    <source>
        <dbReference type="Proteomes" id="UP000293162"/>
    </source>
</evidence>